<reference evidence="1 2" key="1">
    <citation type="submission" date="2006-09" db="EMBL/GenBank/DDBJ databases">
        <authorList>
            <person name="Emerson D."/>
            <person name="Ferriera S."/>
            <person name="Johnson J."/>
            <person name="Kravitz S."/>
            <person name="Halpern A."/>
            <person name="Remington K."/>
            <person name="Beeson K."/>
            <person name="Tran B."/>
            <person name="Rogers Y.-H."/>
            <person name="Friedman R."/>
            <person name="Venter J.C."/>
        </authorList>
    </citation>
    <scope>NUCLEOTIDE SEQUENCE [LARGE SCALE GENOMIC DNA]</scope>
    <source>
        <strain evidence="1 2">PV-1</strain>
    </source>
</reference>
<evidence type="ECO:0000313" key="1">
    <source>
        <dbReference type="EMBL" id="EAU55990.1"/>
    </source>
</evidence>
<comment type="caution">
    <text evidence="1">The sequence shown here is derived from an EMBL/GenBank/DDBJ whole genome shotgun (WGS) entry which is preliminary data.</text>
</comment>
<dbReference type="AlphaFoldDB" id="Q0F3F1"/>
<name>Q0F3F1_9PROT</name>
<dbReference type="InParanoid" id="Q0F3F1"/>
<protein>
    <submittedName>
        <fullName evidence="1">Uncharacterized protein</fullName>
    </submittedName>
</protein>
<sequence length="20" mass="2373">MILQVSTPIDRQDNRLTMLK</sequence>
<accession>Q0F3F1</accession>
<dbReference type="EMBL" id="AATS01000001">
    <property type="protein sequence ID" value="EAU55990.1"/>
    <property type="molecule type" value="Genomic_DNA"/>
</dbReference>
<proteinExistence type="predicted"/>
<dbReference type="Proteomes" id="UP000005297">
    <property type="component" value="Unassembled WGS sequence"/>
</dbReference>
<gene>
    <name evidence="1" type="ORF">SPV1_04198</name>
</gene>
<keyword evidence="2" id="KW-1185">Reference proteome</keyword>
<organism evidence="1 2">
    <name type="scientific">Mariprofundus ferrooxydans PV-1</name>
    <dbReference type="NCBI Taxonomy" id="314345"/>
    <lineage>
        <taxon>Bacteria</taxon>
        <taxon>Pseudomonadati</taxon>
        <taxon>Pseudomonadota</taxon>
        <taxon>Candidatius Mariprofundia</taxon>
        <taxon>Mariprofundales</taxon>
        <taxon>Mariprofundaceae</taxon>
        <taxon>Mariprofundus</taxon>
    </lineage>
</organism>
<evidence type="ECO:0000313" key="2">
    <source>
        <dbReference type="Proteomes" id="UP000005297"/>
    </source>
</evidence>
<dbReference type="HOGENOM" id="CLU_3428255_0_0_0"/>